<evidence type="ECO:0000259" key="1">
    <source>
        <dbReference type="Pfam" id="PF07727"/>
    </source>
</evidence>
<dbReference type="PANTHER" id="PTHR11439">
    <property type="entry name" value="GAG-POL-RELATED RETROTRANSPOSON"/>
    <property type="match status" value="1"/>
</dbReference>
<feature type="domain" description="Reverse transcriptase Ty1/copia-type" evidence="1">
    <location>
        <begin position="110"/>
        <end position="231"/>
    </location>
</feature>
<dbReference type="EMBL" id="CP144749">
    <property type="protein sequence ID" value="WVZ75944.1"/>
    <property type="molecule type" value="Genomic_DNA"/>
</dbReference>
<dbReference type="Pfam" id="PF07727">
    <property type="entry name" value="RVT_2"/>
    <property type="match status" value="1"/>
</dbReference>
<dbReference type="AlphaFoldDB" id="A0AAQ3TKQ5"/>
<dbReference type="InterPro" id="IPR043502">
    <property type="entry name" value="DNA/RNA_pol_sf"/>
</dbReference>
<reference evidence="2 3" key="1">
    <citation type="submission" date="2024-02" db="EMBL/GenBank/DDBJ databases">
        <title>High-quality chromosome-scale genome assembly of Pensacola bahiagrass (Paspalum notatum Flugge var. saurae).</title>
        <authorList>
            <person name="Vega J.M."/>
            <person name="Podio M."/>
            <person name="Orjuela J."/>
            <person name="Siena L.A."/>
            <person name="Pessino S.C."/>
            <person name="Combes M.C."/>
            <person name="Mariac C."/>
            <person name="Albertini E."/>
            <person name="Pupilli F."/>
            <person name="Ortiz J.P.A."/>
            <person name="Leblanc O."/>
        </authorList>
    </citation>
    <scope>NUCLEOTIDE SEQUENCE [LARGE SCALE GENOMIC DNA]</scope>
    <source>
        <strain evidence="2">R1</strain>
        <tissue evidence="2">Leaf</tissue>
    </source>
</reference>
<keyword evidence="3" id="KW-1185">Reference proteome</keyword>
<dbReference type="InterPro" id="IPR013103">
    <property type="entry name" value="RVT_2"/>
</dbReference>
<proteinExistence type="predicted"/>
<dbReference type="CDD" id="cd09272">
    <property type="entry name" value="RNase_HI_RT_Ty1"/>
    <property type="match status" value="2"/>
</dbReference>
<evidence type="ECO:0000313" key="3">
    <source>
        <dbReference type="Proteomes" id="UP001341281"/>
    </source>
</evidence>
<protein>
    <recommendedName>
        <fullName evidence="1">Reverse transcriptase Ty1/copia-type domain-containing protein</fullName>
    </recommendedName>
</protein>
<dbReference type="Proteomes" id="UP001341281">
    <property type="component" value="Chromosome 05"/>
</dbReference>
<evidence type="ECO:0000313" key="2">
    <source>
        <dbReference type="EMBL" id="WVZ75944.1"/>
    </source>
</evidence>
<dbReference type="PANTHER" id="PTHR11439:SF463">
    <property type="entry name" value="REVERSE TRANSCRIPTASE TY1_COPIA-TYPE DOMAIN-CONTAINING PROTEIN"/>
    <property type="match status" value="1"/>
</dbReference>
<gene>
    <name evidence="2" type="ORF">U9M48_023956</name>
</gene>
<accession>A0AAQ3TKQ5</accession>
<dbReference type="SUPFAM" id="SSF56672">
    <property type="entry name" value="DNA/RNA polymerases"/>
    <property type="match status" value="1"/>
</dbReference>
<name>A0AAQ3TKQ5_PASNO</name>
<sequence>MPSLAARSQLLWMKATLSDFGLKYGRIPLLVDSTFAISVAKNPVLYSRTKHIDVMFHFLRDHYEKGDIDLIHVVSANQLADIFTKPLEFNAFTLLRGELGVKLKQRLALLRTFCPLARLEAIRILLAFVASKGFKLQQMDVKSAFLNGFIEKEVYVGQPPSFESARFQDWLRKALYGLKQAPRAWYARLKSFLLKSGFVMGSVVKTLFLLSRGGDTLIVQIYVDDIIFGGSSHFFLGLQIKQGLEGTFVHQTKYTRDILKNFNMGDSKPMTTPVSTNTALDADEDGEAVEQKEFRGMIGSLLYLTTTRPDIQFVVCLCARYQASPRTSHCQAVKRIFRYLKFTPVLGLWYSSGSSLSLRGFSDADHAGYQIDRKSTSGTCQLLGTSLVSWSSRKQASVSLSTTEAEYIAVASCCSQLLWMKATLSDFGIKFGKIPLLVDSTFTISVAKNPILHSRTKHIDVRFHFLRDHYEKGDIDLIHVVSANQLADIFTKPLEFDAFMRLRGWGCVDNALIKGEIESQWTGFIALLV</sequence>
<organism evidence="2 3">
    <name type="scientific">Paspalum notatum var. saurae</name>
    <dbReference type="NCBI Taxonomy" id="547442"/>
    <lineage>
        <taxon>Eukaryota</taxon>
        <taxon>Viridiplantae</taxon>
        <taxon>Streptophyta</taxon>
        <taxon>Embryophyta</taxon>
        <taxon>Tracheophyta</taxon>
        <taxon>Spermatophyta</taxon>
        <taxon>Magnoliopsida</taxon>
        <taxon>Liliopsida</taxon>
        <taxon>Poales</taxon>
        <taxon>Poaceae</taxon>
        <taxon>PACMAD clade</taxon>
        <taxon>Panicoideae</taxon>
        <taxon>Andropogonodae</taxon>
        <taxon>Paspaleae</taxon>
        <taxon>Paspalinae</taxon>
        <taxon>Paspalum</taxon>
    </lineage>
</organism>